<organism evidence="12 13">
    <name type="scientific">Anaerolinea thermophila (strain DSM 14523 / JCM 11388 / NBRC 100420 / UNI-1)</name>
    <dbReference type="NCBI Taxonomy" id="926569"/>
    <lineage>
        <taxon>Bacteria</taxon>
        <taxon>Bacillati</taxon>
        <taxon>Chloroflexota</taxon>
        <taxon>Anaerolineae</taxon>
        <taxon>Anaerolineales</taxon>
        <taxon>Anaerolineaceae</taxon>
        <taxon>Anaerolinea</taxon>
    </lineage>
</organism>
<keyword evidence="2 8" id="KW-0479">Metal-binding</keyword>
<dbReference type="InParanoid" id="E8N3X8"/>
<dbReference type="PANTHER" id="PTHR32092:SF5">
    <property type="entry name" value="6-PHOSPHO-BETA-GLUCOSIDASE"/>
    <property type="match status" value="1"/>
</dbReference>
<name>E8N3X8_ANATU</name>
<dbReference type="SUPFAM" id="SSF56327">
    <property type="entry name" value="LDH C-terminal domain-like"/>
    <property type="match status" value="1"/>
</dbReference>
<dbReference type="EC" id="3.2.1.86" evidence="12"/>
<feature type="site" description="Increases basicity of active site Tyr" evidence="9">
    <location>
        <position position="107"/>
    </location>
</feature>
<keyword evidence="3 10" id="KW-0378">Hydrolase</keyword>
<evidence type="ECO:0000256" key="5">
    <source>
        <dbReference type="ARBA" id="ARBA00023211"/>
    </source>
</evidence>
<evidence type="ECO:0000256" key="9">
    <source>
        <dbReference type="PIRSR" id="PIRSR601088-4"/>
    </source>
</evidence>
<dbReference type="Pfam" id="PF11975">
    <property type="entry name" value="Glyco_hydro_4C"/>
    <property type="match status" value="1"/>
</dbReference>
<evidence type="ECO:0000256" key="3">
    <source>
        <dbReference type="ARBA" id="ARBA00022801"/>
    </source>
</evidence>
<evidence type="ECO:0000256" key="8">
    <source>
        <dbReference type="PIRSR" id="PIRSR601088-3"/>
    </source>
</evidence>
<dbReference type="AlphaFoldDB" id="E8N3X8"/>
<keyword evidence="6 10" id="KW-0326">Glycosidase</keyword>
<proteinExistence type="inferred from homology"/>
<evidence type="ECO:0000256" key="4">
    <source>
        <dbReference type="ARBA" id="ARBA00023027"/>
    </source>
</evidence>
<feature type="binding site" evidence="8">
    <location>
        <position position="203"/>
    </location>
    <ligand>
        <name>Mn(2+)</name>
        <dbReference type="ChEBI" id="CHEBI:29035"/>
    </ligand>
</feature>
<keyword evidence="4 10" id="KW-0520">NAD</keyword>
<dbReference type="GO" id="GO:0046872">
    <property type="term" value="F:metal ion binding"/>
    <property type="evidence" value="ECO:0007669"/>
    <property type="project" value="UniProtKB-KW"/>
</dbReference>
<dbReference type="Proteomes" id="UP000008922">
    <property type="component" value="Chromosome"/>
</dbReference>
<reference evidence="12 13" key="1">
    <citation type="submission" date="2010-12" db="EMBL/GenBank/DDBJ databases">
        <title>Whole genome sequence of Anaerolinea thermophila UNI-1.</title>
        <authorList>
            <person name="Narita-Yamada S."/>
            <person name="Kishi E."/>
            <person name="Watanabe Y."/>
            <person name="Takasaki K."/>
            <person name="Ankai A."/>
            <person name="Oguchi A."/>
            <person name="Fukui S."/>
            <person name="Takahashi M."/>
            <person name="Yashiro I."/>
            <person name="Hosoyama A."/>
            <person name="Sekiguchi Y."/>
            <person name="Hanada S."/>
            <person name="Fujita N."/>
        </authorList>
    </citation>
    <scope>NUCLEOTIDE SEQUENCE [LARGE SCALE GENOMIC DNA]</scope>
    <source>
        <strain evidence="13">DSM 14523 / JCM 11388 / NBRC 100420 / UNI-1</strain>
    </source>
</reference>
<dbReference type="InterPro" id="IPR015955">
    <property type="entry name" value="Lactate_DH/Glyco_Ohase_4_C"/>
</dbReference>
<keyword evidence="8" id="KW-0408">Iron</keyword>
<dbReference type="PRINTS" id="PR00732">
    <property type="entry name" value="GLHYDRLASE4"/>
</dbReference>
<dbReference type="PANTHER" id="PTHR32092">
    <property type="entry name" value="6-PHOSPHO-BETA-GLUCOSIDASE-RELATED"/>
    <property type="match status" value="1"/>
</dbReference>
<dbReference type="InterPro" id="IPR036291">
    <property type="entry name" value="NAD(P)-bd_dom_sf"/>
</dbReference>
<gene>
    <name evidence="12" type="ordered locus">ANT_11080</name>
</gene>
<accession>E8N3X8</accession>
<evidence type="ECO:0000256" key="1">
    <source>
        <dbReference type="ARBA" id="ARBA00010141"/>
    </source>
</evidence>
<feature type="domain" description="Glycosyl hydrolase family 4 C-terminal" evidence="11">
    <location>
        <begin position="199"/>
        <end position="404"/>
    </location>
</feature>
<evidence type="ECO:0000256" key="10">
    <source>
        <dbReference type="RuleBase" id="RU361152"/>
    </source>
</evidence>
<comment type="similarity">
    <text evidence="1 10">Belongs to the glycosyl hydrolase 4 family.</text>
</comment>
<evidence type="ECO:0000256" key="2">
    <source>
        <dbReference type="ARBA" id="ARBA00022723"/>
    </source>
</evidence>
<evidence type="ECO:0000256" key="7">
    <source>
        <dbReference type="PIRSR" id="PIRSR601088-2"/>
    </source>
</evidence>
<feature type="binding site" evidence="7">
    <location>
        <position position="91"/>
    </location>
    <ligand>
        <name>substrate</name>
    </ligand>
</feature>
<comment type="cofactor">
    <cofactor evidence="10">
        <name>NAD(+)</name>
        <dbReference type="ChEBI" id="CHEBI:57540"/>
    </cofactor>
    <text evidence="10">Binds 1 NAD(+) per subunit.</text>
</comment>
<protein>
    <submittedName>
        <fullName evidence="12">6-phospho-beta-glucosidase</fullName>
        <ecNumber evidence="12">3.2.1.86</ecNumber>
    </submittedName>
</protein>
<keyword evidence="8" id="KW-0533">Nickel</keyword>
<dbReference type="FunCoup" id="E8N3X8">
    <property type="interactions" value="44"/>
</dbReference>
<dbReference type="eggNOG" id="COG1486">
    <property type="taxonomic scope" value="Bacteria"/>
</dbReference>
<dbReference type="Gene3D" id="3.40.50.720">
    <property type="entry name" value="NAD(P)-binding Rossmann-like Domain"/>
    <property type="match status" value="1"/>
</dbReference>
<evidence type="ECO:0000313" key="12">
    <source>
        <dbReference type="EMBL" id="BAJ63142.1"/>
    </source>
</evidence>
<dbReference type="Gene3D" id="3.90.110.10">
    <property type="entry name" value="Lactate dehydrogenase/glycoside hydrolase, family 4, C-terminal"/>
    <property type="match status" value="1"/>
</dbReference>
<dbReference type="STRING" id="926569.ANT_11080"/>
<sequence>MMKIAVIGGGSTYTPELIKGFLEVQDSLALDELMLMDIQPQRLEIVGDFCQRIAEHQGARFKVTLTDSRKEAIRGSAYVLTQFRVGYIPARREDEYLGKRYGLIGQETTGIGGMAKALRTIPVLLDIAREMQELAPEAMLVNFTNPSGLVTEALTRYAPDIPSVGLCNSPITTKMTLLNRWNALTGEQVSPEEVILDSLGLNHLTWYRGLTIRGQDRWDEVLHFYIEELRKSDHPEWPPQLIEALGMLPNYYLQYYYNTRAMLAAQDKWPPSRAEQVLKIEAQLLEEYANPNLVTVPEGLMQRGGAYYSTLATRVIHAHACSTGMIETVNVRQNGAVKEYPADWVMELPCRIDATGIHPLPARPLPEACYGLLAPVKMYELLTVEAAVHGDRKALYEALLVHPLGPDVSMIQTVMDDLLLTNRAYLPQFFS</sequence>
<dbReference type="EMBL" id="AP012029">
    <property type="protein sequence ID" value="BAJ63142.1"/>
    <property type="molecule type" value="Genomic_DNA"/>
</dbReference>
<keyword evidence="13" id="KW-1185">Reference proteome</keyword>
<dbReference type="GO" id="GO:0016616">
    <property type="term" value="F:oxidoreductase activity, acting on the CH-OH group of donors, NAD or NADP as acceptor"/>
    <property type="evidence" value="ECO:0007669"/>
    <property type="project" value="InterPro"/>
</dbReference>
<dbReference type="InterPro" id="IPR001088">
    <property type="entry name" value="Glyco_hydro_4"/>
</dbReference>
<evidence type="ECO:0000313" key="13">
    <source>
        <dbReference type="Proteomes" id="UP000008922"/>
    </source>
</evidence>
<evidence type="ECO:0000256" key="6">
    <source>
        <dbReference type="ARBA" id="ARBA00023295"/>
    </source>
</evidence>
<dbReference type="KEGG" id="atm:ANT_11080"/>
<dbReference type="HOGENOM" id="CLU_045951_0_1_0"/>
<dbReference type="GO" id="GO:0008706">
    <property type="term" value="F:6-phospho-beta-glucosidase activity"/>
    <property type="evidence" value="ECO:0007669"/>
    <property type="project" value="UniProtKB-EC"/>
</dbReference>
<feature type="binding site" evidence="7">
    <location>
        <position position="145"/>
    </location>
    <ligand>
        <name>substrate</name>
    </ligand>
</feature>
<evidence type="ECO:0000259" key="11">
    <source>
        <dbReference type="Pfam" id="PF11975"/>
    </source>
</evidence>
<dbReference type="RefSeq" id="WP_013559532.1">
    <property type="nucleotide sequence ID" value="NC_014960.1"/>
</dbReference>
<dbReference type="SUPFAM" id="SSF51735">
    <property type="entry name" value="NAD(P)-binding Rossmann-fold domains"/>
    <property type="match status" value="1"/>
</dbReference>
<keyword evidence="8" id="KW-0170">Cobalt</keyword>
<dbReference type="CDD" id="cd05296">
    <property type="entry name" value="GH4_P_beta_glucosidase"/>
    <property type="match status" value="1"/>
</dbReference>
<dbReference type="InterPro" id="IPR022616">
    <property type="entry name" value="Glyco_hydro_4_C"/>
</dbReference>
<dbReference type="Pfam" id="PF02056">
    <property type="entry name" value="Glyco_hydro_4"/>
    <property type="match status" value="1"/>
</dbReference>
<dbReference type="GO" id="GO:0005975">
    <property type="term" value="P:carbohydrate metabolic process"/>
    <property type="evidence" value="ECO:0007669"/>
    <property type="project" value="InterPro"/>
</dbReference>
<feature type="binding site" evidence="8">
    <location>
        <position position="167"/>
    </location>
    <ligand>
        <name>Mn(2+)</name>
        <dbReference type="ChEBI" id="CHEBI:29035"/>
    </ligand>
</feature>
<keyword evidence="5 8" id="KW-0464">Manganese</keyword>